<protein>
    <recommendedName>
        <fullName evidence="1">Peptidase M13 N-terminal domain-containing protein</fullName>
    </recommendedName>
</protein>
<accession>A0ABD3FAC2</accession>
<sequence length="341" mass="38105">MLDKIRAASSKEELFVVVGALGQTGLGFTTKVDVYADEIDASTNAMYVSIPSLTLDQSYYDNATFAGIQSDYRKYISTIMRLSRYLDDDNSSSDIAENVIIDMQFELANATNVANADEEDQSHPIMVNDALDAYPLSFGQVAKGLGIVKNSSLIHEAKFIFSSLDAFDFIEDLISRKELEELKLYLAYVYVDASATRLSKEFYQAYFDFNGRALGGETTMPPRSSTCLTVETSNLPELIGKCYAQKMIDSTQDEDIHRMVRLIRTALRNHMNELTWLDGPTRKAAQGKLAKVDDMIGGPKKDMTYSYTLDSQAFFENVKTIALDSWATSVKKIGNRVDRSE</sequence>
<dbReference type="InterPro" id="IPR008753">
    <property type="entry name" value="Peptidase_M13_N"/>
</dbReference>
<dbReference type="EMBL" id="JBIMZQ010000028">
    <property type="protein sequence ID" value="KAL3663387.1"/>
    <property type="molecule type" value="Genomic_DNA"/>
</dbReference>
<gene>
    <name evidence="2" type="ORF">V7S43_011792</name>
</gene>
<evidence type="ECO:0000313" key="3">
    <source>
        <dbReference type="Proteomes" id="UP001632037"/>
    </source>
</evidence>
<evidence type="ECO:0000259" key="1">
    <source>
        <dbReference type="Pfam" id="PF05649"/>
    </source>
</evidence>
<comment type="caution">
    <text evidence="2">The sequence shown here is derived from an EMBL/GenBank/DDBJ whole genome shotgun (WGS) entry which is preliminary data.</text>
</comment>
<reference evidence="2 3" key="1">
    <citation type="submission" date="2024-09" db="EMBL/GenBank/DDBJ databases">
        <title>Genome sequencing and assembly of Phytophthora oleae, isolate VK10A, causative agent of rot of olive drupes.</title>
        <authorList>
            <person name="Conti Taguali S."/>
            <person name="Riolo M."/>
            <person name="La Spada F."/>
            <person name="Cacciola S.O."/>
            <person name="Dionisio G."/>
        </authorList>
    </citation>
    <scope>NUCLEOTIDE SEQUENCE [LARGE SCALE GENOMIC DNA]</scope>
    <source>
        <strain evidence="2 3">VK10A</strain>
    </source>
</reference>
<dbReference type="PROSITE" id="PS51885">
    <property type="entry name" value="NEPRILYSIN"/>
    <property type="match status" value="1"/>
</dbReference>
<organism evidence="2 3">
    <name type="scientific">Phytophthora oleae</name>
    <dbReference type="NCBI Taxonomy" id="2107226"/>
    <lineage>
        <taxon>Eukaryota</taxon>
        <taxon>Sar</taxon>
        <taxon>Stramenopiles</taxon>
        <taxon>Oomycota</taxon>
        <taxon>Peronosporomycetes</taxon>
        <taxon>Peronosporales</taxon>
        <taxon>Peronosporaceae</taxon>
        <taxon>Phytophthora</taxon>
    </lineage>
</organism>
<evidence type="ECO:0000313" key="2">
    <source>
        <dbReference type="EMBL" id="KAL3663387.1"/>
    </source>
</evidence>
<keyword evidence="3" id="KW-1185">Reference proteome</keyword>
<dbReference type="Gene3D" id="1.10.1380.10">
    <property type="entry name" value="Neutral endopeptidase , domain2"/>
    <property type="match status" value="1"/>
</dbReference>
<dbReference type="PANTHER" id="PTHR11733:SF167">
    <property type="entry name" value="FI17812P1-RELATED"/>
    <property type="match status" value="1"/>
</dbReference>
<dbReference type="InterPro" id="IPR042089">
    <property type="entry name" value="Peptidase_M13_dom_2"/>
</dbReference>
<dbReference type="Proteomes" id="UP001632037">
    <property type="component" value="Unassembled WGS sequence"/>
</dbReference>
<proteinExistence type="predicted"/>
<dbReference type="Pfam" id="PF05649">
    <property type="entry name" value="Peptidase_M13_N"/>
    <property type="match status" value="1"/>
</dbReference>
<feature type="domain" description="Peptidase M13 N-terminal" evidence="1">
    <location>
        <begin position="2"/>
        <end position="299"/>
    </location>
</feature>
<dbReference type="PANTHER" id="PTHR11733">
    <property type="entry name" value="ZINC METALLOPROTEASE FAMILY M13 NEPRILYSIN-RELATED"/>
    <property type="match status" value="1"/>
</dbReference>
<dbReference type="InterPro" id="IPR000718">
    <property type="entry name" value="Peptidase_M13"/>
</dbReference>
<dbReference type="SUPFAM" id="SSF55486">
    <property type="entry name" value="Metalloproteases ('zincins'), catalytic domain"/>
    <property type="match status" value="1"/>
</dbReference>
<name>A0ABD3FAC2_9STRA</name>
<dbReference type="AlphaFoldDB" id="A0ABD3FAC2"/>